<keyword evidence="3" id="KW-1185">Reference proteome</keyword>
<keyword evidence="1" id="KW-0472">Membrane</keyword>
<feature type="transmembrane region" description="Helical" evidence="1">
    <location>
        <begin position="57"/>
        <end position="81"/>
    </location>
</feature>
<evidence type="ECO:0000313" key="2">
    <source>
        <dbReference type="EMBL" id="PSU45794.1"/>
    </source>
</evidence>
<proteinExistence type="predicted"/>
<name>A0A2T3JAH7_9GAMM</name>
<protein>
    <submittedName>
        <fullName evidence="2">Uncharacterized protein</fullName>
    </submittedName>
</protein>
<reference evidence="2 3" key="1">
    <citation type="submission" date="2018-01" db="EMBL/GenBank/DDBJ databases">
        <title>Whole genome sequencing of Histamine producing bacteria.</title>
        <authorList>
            <person name="Butler K."/>
        </authorList>
    </citation>
    <scope>NUCLEOTIDE SEQUENCE [LARGE SCALE GENOMIC DNA]</scope>
    <source>
        <strain evidence="2 3">JCM 12947</strain>
    </source>
</reference>
<dbReference type="RefSeq" id="WP_107244555.1">
    <property type="nucleotide sequence ID" value="NZ_PYMJ01000027.1"/>
</dbReference>
<dbReference type="OrthoDB" id="7066309at2"/>
<dbReference type="EMBL" id="PYMJ01000027">
    <property type="protein sequence ID" value="PSU45794.1"/>
    <property type="molecule type" value="Genomic_DNA"/>
</dbReference>
<dbReference type="AlphaFoldDB" id="A0A2T3JAH7"/>
<evidence type="ECO:0000313" key="3">
    <source>
        <dbReference type="Proteomes" id="UP000240987"/>
    </source>
</evidence>
<gene>
    <name evidence="2" type="ORF">C9J12_21380</name>
</gene>
<keyword evidence="1" id="KW-1133">Transmembrane helix</keyword>
<dbReference type="Proteomes" id="UP000240987">
    <property type="component" value="Unassembled WGS sequence"/>
</dbReference>
<keyword evidence="1" id="KW-0812">Transmembrane</keyword>
<evidence type="ECO:0000256" key="1">
    <source>
        <dbReference type="SAM" id="Phobius"/>
    </source>
</evidence>
<comment type="caution">
    <text evidence="2">The sequence shown here is derived from an EMBL/GenBank/DDBJ whole genome shotgun (WGS) entry which is preliminary data.</text>
</comment>
<sequence>MSKKESNPIRNGAIASVIGGIILSFWTPFRDLLVKVAFWCFGLLISIWEWLTSSHEVYGWVIVLLVFLSVPTLIEVVSLVVRKKKPGVEELYKSDHLFGADWHWYYSNGLIKNLWCLCSSCKSELVYSELVPNRYNFTHDGLEPKTIFSCERCNTMRCSLRGDKRHALGTVEREICRKIRNHEWKNIQNG</sequence>
<organism evidence="2 3">
    <name type="scientific">Photobacterium frigidiphilum</name>
    <dbReference type="NCBI Taxonomy" id="264736"/>
    <lineage>
        <taxon>Bacteria</taxon>
        <taxon>Pseudomonadati</taxon>
        <taxon>Pseudomonadota</taxon>
        <taxon>Gammaproteobacteria</taxon>
        <taxon>Vibrionales</taxon>
        <taxon>Vibrionaceae</taxon>
        <taxon>Photobacterium</taxon>
    </lineage>
</organism>
<accession>A0A2T3JAH7</accession>